<dbReference type="EMBL" id="AOHW01000007">
    <property type="protein sequence ID" value="ELY45570.1"/>
    <property type="molecule type" value="Genomic_DNA"/>
</dbReference>
<protein>
    <submittedName>
        <fullName evidence="2">Uncharacterized protein</fullName>
    </submittedName>
</protein>
<dbReference type="eggNOG" id="arCOG10321">
    <property type="taxonomic scope" value="Archaea"/>
</dbReference>
<evidence type="ECO:0000313" key="3">
    <source>
        <dbReference type="Proteomes" id="UP000011599"/>
    </source>
</evidence>
<dbReference type="STRING" id="1114856.GCA_000383975_03400"/>
<feature type="region of interest" description="Disordered" evidence="1">
    <location>
        <begin position="63"/>
        <end position="104"/>
    </location>
</feature>
<keyword evidence="3" id="KW-1185">Reference proteome</keyword>
<evidence type="ECO:0000256" key="1">
    <source>
        <dbReference type="SAM" id="MobiDB-lite"/>
    </source>
</evidence>
<organism evidence="2 3">
    <name type="scientific">Natronorubrum tibetense GA33</name>
    <dbReference type="NCBI Taxonomy" id="1114856"/>
    <lineage>
        <taxon>Archaea</taxon>
        <taxon>Methanobacteriati</taxon>
        <taxon>Methanobacteriota</taxon>
        <taxon>Stenosarchaea group</taxon>
        <taxon>Halobacteria</taxon>
        <taxon>Halobacteriales</taxon>
        <taxon>Natrialbaceae</taxon>
        <taxon>Natronorubrum</taxon>
    </lineage>
</organism>
<dbReference type="Proteomes" id="UP000011599">
    <property type="component" value="Unassembled WGS sequence"/>
</dbReference>
<gene>
    <name evidence="2" type="ORF">C496_04078</name>
</gene>
<dbReference type="AlphaFoldDB" id="L9W7U7"/>
<name>L9W7U7_9EURY</name>
<proteinExistence type="predicted"/>
<comment type="caution">
    <text evidence="2">The sequence shown here is derived from an EMBL/GenBank/DDBJ whole genome shotgun (WGS) entry which is preliminary data.</text>
</comment>
<sequence>MLPWLERILIDPAGKAVGARTTRPTVERYRMDEDMLEDQRRLVELIEAEGWDVTDLEISAYDSPWADEDDPEATVTITARKPYESKDGDGNTDDEDDDNPFRLK</sequence>
<reference evidence="2 3" key="1">
    <citation type="journal article" date="2014" name="PLoS Genet.">
        <title>Phylogenetically driven sequencing of extremely halophilic archaea reveals strategies for static and dynamic osmo-response.</title>
        <authorList>
            <person name="Becker E.A."/>
            <person name="Seitzer P.M."/>
            <person name="Tritt A."/>
            <person name="Larsen D."/>
            <person name="Krusor M."/>
            <person name="Yao A.I."/>
            <person name="Wu D."/>
            <person name="Madern D."/>
            <person name="Eisen J.A."/>
            <person name="Darling A.E."/>
            <person name="Facciotti M.T."/>
        </authorList>
    </citation>
    <scope>NUCLEOTIDE SEQUENCE [LARGE SCALE GENOMIC DNA]</scope>
    <source>
        <strain evidence="2 3">GA33</strain>
    </source>
</reference>
<dbReference type="PATRIC" id="fig|1114856.3.peg.847"/>
<accession>L9W7U7</accession>
<evidence type="ECO:0000313" key="2">
    <source>
        <dbReference type="EMBL" id="ELY45570.1"/>
    </source>
</evidence>